<accession>A0A382N917</accession>
<dbReference type="Gene3D" id="2.40.30.170">
    <property type="match status" value="1"/>
</dbReference>
<dbReference type="SUPFAM" id="SSF111369">
    <property type="entry name" value="HlyD-like secretion proteins"/>
    <property type="match status" value="1"/>
</dbReference>
<evidence type="ECO:0000256" key="1">
    <source>
        <dbReference type="SAM" id="Coils"/>
    </source>
</evidence>
<protein>
    <recommendedName>
        <fullName evidence="3">RND efflux pump membrane fusion protein barrel-sandwich domain-containing protein</fullName>
    </recommendedName>
</protein>
<sequence>MRNSLKTGMTIGVLFFAVIVAYGLVKTAPEPPQVEPEEVAISVRVLEAEKNRVQLEVISQGSVEPHQQSELIPEASGRIKWVSPNLVAGGYFAKDDALLRIDDRDYRSTVARGQAALTRARAEEELARYELARMEELVKNKLTSQSSREVVLRNYRIAKATLQDAKLALEQAKRDLWRTEVRAPYDGLVRNERVDIGQYITRGQSIASIYASDSIEVRLPVADRQLAYLDIPLGYRGEIVEDRRSLVLLSTEYGGKLYEWQGQLVRTEAEIDSRSRMVTAVVRVRAEDNPGQPELPIGLFVNAKIKGRWVENIVTLPRAALRNRNQVLIIDSDNRLTYRTVEIMRHEND</sequence>
<gene>
    <name evidence="2" type="ORF">METZ01_LOCUS310513</name>
</gene>
<dbReference type="AlphaFoldDB" id="A0A382N917"/>
<dbReference type="EMBL" id="UINC01098839">
    <property type="protein sequence ID" value="SVC57659.1"/>
    <property type="molecule type" value="Genomic_DNA"/>
</dbReference>
<feature type="non-terminal residue" evidence="2">
    <location>
        <position position="349"/>
    </location>
</feature>
<name>A0A382N917_9ZZZZ</name>
<dbReference type="Gene3D" id="2.40.50.100">
    <property type="match status" value="1"/>
</dbReference>
<dbReference type="NCBIfam" id="TIGR01730">
    <property type="entry name" value="RND_mfp"/>
    <property type="match status" value="1"/>
</dbReference>
<dbReference type="Gene3D" id="1.10.287.470">
    <property type="entry name" value="Helix hairpin bin"/>
    <property type="match status" value="1"/>
</dbReference>
<dbReference type="PANTHER" id="PTHR30469">
    <property type="entry name" value="MULTIDRUG RESISTANCE PROTEIN MDTA"/>
    <property type="match status" value="1"/>
</dbReference>
<dbReference type="GO" id="GO:1990281">
    <property type="term" value="C:efflux pump complex"/>
    <property type="evidence" value="ECO:0007669"/>
    <property type="project" value="TreeGrafter"/>
</dbReference>
<evidence type="ECO:0008006" key="3">
    <source>
        <dbReference type="Google" id="ProtNLM"/>
    </source>
</evidence>
<reference evidence="2" key="1">
    <citation type="submission" date="2018-05" db="EMBL/GenBank/DDBJ databases">
        <authorList>
            <person name="Lanie J.A."/>
            <person name="Ng W.-L."/>
            <person name="Kazmierczak K.M."/>
            <person name="Andrzejewski T.M."/>
            <person name="Davidsen T.M."/>
            <person name="Wayne K.J."/>
            <person name="Tettelin H."/>
            <person name="Glass J.I."/>
            <person name="Rusch D."/>
            <person name="Podicherti R."/>
            <person name="Tsui H.-C.T."/>
            <person name="Winkler M.E."/>
        </authorList>
    </citation>
    <scope>NUCLEOTIDE SEQUENCE</scope>
</reference>
<dbReference type="InterPro" id="IPR006143">
    <property type="entry name" value="RND_pump_MFP"/>
</dbReference>
<dbReference type="PANTHER" id="PTHR30469:SF12">
    <property type="entry name" value="MULTIDRUG RESISTANCE PROTEIN MDTA"/>
    <property type="match status" value="1"/>
</dbReference>
<organism evidence="2">
    <name type="scientific">marine metagenome</name>
    <dbReference type="NCBI Taxonomy" id="408172"/>
    <lineage>
        <taxon>unclassified sequences</taxon>
        <taxon>metagenomes</taxon>
        <taxon>ecological metagenomes</taxon>
    </lineage>
</organism>
<dbReference type="GO" id="GO:0015562">
    <property type="term" value="F:efflux transmembrane transporter activity"/>
    <property type="evidence" value="ECO:0007669"/>
    <property type="project" value="TreeGrafter"/>
</dbReference>
<evidence type="ECO:0000313" key="2">
    <source>
        <dbReference type="EMBL" id="SVC57659.1"/>
    </source>
</evidence>
<keyword evidence="1" id="KW-0175">Coiled coil</keyword>
<feature type="coiled-coil region" evidence="1">
    <location>
        <begin position="119"/>
        <end position="182"/>
    </location>
</feature>
<proteinExistence type="predicted"/>